<comment type="subcellular location">
    <subcellularLocation>
        <location evidence="2">Cytoplasm</location>
    </subcellularLocation>
</comment>
<comment type="subunit">
    <text evidence="2">Interacts with ribosomal protein uL14 (rplN).</text>
</comment>
<dbReference type="GeneID" id="97985812"/>
<evidence type="ECO:0000256" key="2">
    <source>
        <dbReference type="HAMAP-Rule" id="MF_01477"/>
    </source>
</evidence>
<keyword evidence="4" id="KW-1185">Reference proteome</keyword>
<comment type="function">
    <text evidence="2">Functions as a ribosomal silencing factor. Interacts with ribosomal protein uL14 (rplN), blocking formation of intersubunit bridge B8. Prevents association of the 30S and 50S ribosomal subunits and the formation of functional ribosomes, thus repressing translation.</text>
</comment>
<keyword evidence="2" id="KW-0678">Repressor</keyword>
<evidence type="ECO:0000313" key="3">
    <source>
        <dbReference type="EMBL" id="RGE63999.1"/>
    </source>
</evidence>
<gene>
    <name evidence="2 3" type="primary">rsfS</name>
    <name evidence="3" type="ORF">DXC51_02660</name>
</gene>
<comment type="similarity">
    <text evidence="1 2">Belongs to the Iojap/RsfS family.</text>
</comment>
<dbReference type="InterPro" id="IPR043519">
    <property type="entry name" value="NT_sf"/>
</dbReference>
<sequence length="119" mass="13753">MTDTRSKEMTRLAITALEDKKAEDISIIDISEVSVLADYFLIASGSNRSQIQALTDSVEEKLGRAGYSPKQIEGYDTANWILMDYGDIIVHIFDRENRLFYDLERIWRDGKRIAREDFN</sequence>
<dbReference type="GO" id="GO:0042256">
    <property type="term" value="P:cytosolic ribosome assembly"/>
    <property type="evidence" value="ECO:0007669"/>
    <property type="project" value="UniProtKB-UniRule"/>
</dbReference>
<accession>A0A3E3IA94</accession>
<dbReference type="GO" id="GO:0005737">
    <property type="term" value="C:cytoplasm"/>
    <property type="evidence" value="ECO:0007669"/>
    <property type="project" value="UniProtKB-SubCell"/>
</dbReference>
<dbReference type="GO" id="GO:0090071">
    <property type="term" value="P:negative regulation of ribosome biogenesis"/>
    <property type="evidence" value="ECO:0007669"/>
    <property type="project" value="UniProtKB-UniRule"/>
</dbReference>
<keyword evidence="2" id="KW-0810">Translation regulation</keyword>
<dbReference type="HAMAP" id="MF_01477">
    <property type="entry name" value="Iojap_RsfS"/>
    <property type="match status" value="1"/>
</dbReference>
<dbReference type="GO" id="GO:0043023">
    <property type="term" value="F:ribosomal large subunit binding"/>
    <property type="evidence" value="ECO:0007669"/>
    <property type="project" value="TreeGrafter"/>
</dbReference>
<dbReference type="NCBIfam" id="TIGR00090">
    <property type="entry name" value="rsfS_iojap_ybeB"/>
    <property type="match status" value="1"/>
</dbReference>
<evidence type="ECO:0000313" key="4">
    <source>
        <dbReference type="Proteomes" id="UP000260812"/>
    </source>
</evidence>
<organism evidence="3 4">
    <name type="scientific">Eisenbergiella massiliensis</name>
    <dbReference type="NCBI Taxonomy" id="1720294"/>
    <lineage>
        <taxon>Bacteria</taxon>
        <taxon>Bacillati</taxon>
        <taxon>Bacillota</taxon>
        <taxon>Clostridia</taxon>
        <taxon>Lachnospirales</taxon>
        <taxon>Lachnospiraceae</taxon>
        <taxon>Eisenbergiella</taxon>
    </lineage>
</organism>
<proteinExistence type="inferred from homology"/>
<dbReference type="AlphaFoldDB" id="A0A3E3IA94"/>
<dbReference type="PANTHER" id="PTHR21043:SF0">
    <property type="entry name" value="MITOCHONDRIAL ASSEMBLY OF RIBOSOMAL LARGE SUBUNIT PROTEIN 1"/>
    <property type="match status" value="1"/>
</dbReference>
<protein>
    <recommendedName>
        <fullName evidence="2">Ribosomal silencing factor RsfS</fullName>
    </recommendedName>
</protein>
<name>A0A3E3IA94_9FIRM</name>
<dbReference type="EMBL" id="QVLV01000002">
    <property type="protein sequence ID" value="RGE63999.1"/>
    <property type="molecule type" value="Genomic_DNA"/>
</dbReference>
<reference evidence="3" key="1">
    <citation type="submission" date="2018-08" db="EMBL/GenBank/DDBJ databases">
        <title>A genome reference for cultivated species of the human gut microbiota.</title>
        <authorList>
            <person name="Zou Y."/>
            <person name="Xue W."/>
            <person name="Luo G."/>
        </authorList>
    </citation>
    <scope>NUCLEOTIDE SEQUENCE [LARGE SCALE GENOMIC DNA]</scope>
    <source>
        <strain evidence="3">TF05-5AC</strain>
    </source>
</reference>
<evidence type="ECO:0000256" key="1">
    <source>
        <dbReference type="ARBA" id="ARBA00010574"/>
    </source>
</evidence>
<dbReference type="GO" id="GO:0017148">
    <property type="term" value="P:negative regulation of translation"/>
    <property type="evidence" value="ECO:0007669"/>
    <property type="project" value="UniProtKB-UniRule"/>
</dbReference>
<dbReference type="RefSeq" id="WP_117543624.1">
    <property type="nucleotide sequence ID" value="NZ_JBKUNB010000003.1"/>
</dbReference>
<comment type="caution">
    <text evidence="3">The sequence shown here is derived from an EMBL/GenBank/DDBJ whole genome shotgun (WGS) entry which is preliminary data.</text>
</comment>
<dbReference type="InterPro" id="IPR004394">
    <property type="entry name" value="Iojap/RsfS/C7orf30"/>
</dbReference>
<dbReference type="SUPFAM" id="SSF81301">
    <property type="entry name" value="Nucleotidyltransferase"/>
    <property type="match status" value="1"/>
</dbReference>
<keyword evidence="2" id="KW-0963">Cytoplasm</keyword>
<dbReference type="Gene3D" id="3.30.460.10">
    <property type="entry name" value="Beta Polymerase, domain 2"/>
    <property type="match status" value="1"/>
</dbReference>
<dbReference type="PANTHER" id="PTHR21043">
    <property type="entry name" value="IOJAP SUPERFAMILY ORTHOLOG"/>
    <property type="match status" value="1"/>
</dbReference>
<dbReference type="Pfam" id="PF02410">
    <property type="entry name" value="RsfS"/>
    <property type="match status" value="1"/>
</dbReference>
<dbReference type="Proteomes" id="UP000260812">
    <property type="component" value="Unassembled WGS sequence"/>
</dbReference>